<evidence type="ECO:0000256" key="1">
    <source>
        <dbReference type="SAM" id="MobiDB-lite"/>
    </source>
</evidence>
<feature type="region of interest" description="Disordered" evidence="1">
    <location>
        <begin position="84"/>
        <end position="112"/>
    </location>
</feature>
<feature type="compositionally biased region" description="Polar residues" evidence="1">
    <location>
        <begin position="29"/>
        <end position="38"/>
    </location>
</feature>
<protein>
    <submittedName>
        <fullName evidence="2">Uncharacterized protein</fullName>
    </submittedName>
</protein>
<keyword evidence="3" id="KW-1185">Reference proteome</keyword>
<evidence type="ECO:0000313" key="2">
    <source>
        <dbReference type="EMBL" id="MCD7450183.1"/>
    </source>
</evidence>
<name>A0ABS8RTN3_DATST</name>
<dbReference type="EMBL" id="JACEIK010000119">
    <property type="protein sequence ID" value="MCD7450183.1"/>
    <property type="molecule type" value="Genomic_DNA"/>
</dbReference>
<feature type="compositionally biased region" description="Basic and acidic residues" evidence="1">
    <location>
        <begin position="92"/>
        <end position="102"/>
    </location>
</feature>
<feature type="region of interest" description="Disordered" evidence="1">
    <location>
        <begin position="1"/>
        <end position="39"/>
    </location>
</feature>
<reference evidence="2 3" key="1">
    <citation type="journal article" date="2021" name="BMC Genomics">
        <title>Datura genome reveals duplications of psychoactive alkaloid biosynthetic genes and high mutation rate following tissue culture.</title>
        <authorList>
            <person name="Rajewski A."/>
            <person name="Carter-House D."/>
            <person name="Stajich J."/>
            <person name="Litt A."/>
        </authorList>
    </citation>
    <scope>NUCLEOTIDE SEQUENCE [LARGE SCALE GENOMIC DNA]</scope>
    <source>
        <strain evidence="2">AR-01</strain>
    </source>
</reference>
<organism evidence="2 3">
    <name type="scientific">Datura stramonium</name>
    <name type="common">Jimsonweed</name>
    <name type="synonym">Common thornapple</name>
    <dbReference type="NCBI Taxonomy" id="4076"/>
    <lineage>
        <taxon>Eukaryota</taxon>
        <taxon>Viridiplantae</taxon>
        <taxon>Streptophyta</taxon>
        <taxon>Embryophyta</taxon>
        <taxon>Tracheophyta</taxon>
        <taxon>Spermatophyta</taxon>
        <taxon>Magnoliopsida</taxon>
        <taxon>eudicotyledons</taxon>
        <taxon>Gunneridae</taxon>
        <taxon>Pentapetalae</taxon>
        <taxon>asterids</taxon>
        <taxon>lamiids</taxon>
        <taxon>Solanales</taxon>
        <taxon>Solanaceae</taxon>
        <taxon>Solanoideae</taxon>
        <taxon>Datureae</taxon>
        <taxon>Datura</taxon>
    </lineage>
</organism>
<proteinExistence type="predicted"/>
<sequence length="112" mass="12413">MVESTMTGRVKTRLEPGGGAVEDWRSGGRMTSESVTTDDSGRLECWTWSPLTWRLEGGAAEAGEAERAGSRQRRRVARLERWPMGSWGNRGADGDGRSAERRRGCRLVSGDW</sequence>
<gene>
    <name evidence="2" type="ORF">HAX54_004172</name>
</gene>
<dbReference type="Proteomes" id="UP000823775">
    <property type="component" value="Unassembled WGS sequence"/>
</dbReference>
<accession>A0ABS8RTN3</accession>
<comment type="caution">
    <text evidence="2">The sequence shown here is derived from an EMBL/GenBank/DDBJ whole genome shotgun (WGS) entry which is preliminary data.</text>
</comment>
<evidence type="ECO:0000313" key="3">
    <source>
        <dbReference type="Proteomes" id="UP000823775"/>
    </source>
</evidence>